<dbReference type="InterPro" id="IPR003331">
    <property type="entry name" value="UDP_GlcNAc_Epimerase_2_dom"/>
</dbReference>
<gene>
    <name evidence="7" type="ORF">SAMN05421779_103385</name>
</gene>
<keyword evidence="8" id="KW-1185">Reference proteome</keyword>
<dbReference type="PANTHER" id="PTHR43174:SF2">
    <property type="entry name" value="UDP-N-ACETYLGLUCOSAMINE 2-EPIMERASE"/>
    <property type="match status" value="1"/>
</dbReference>
<accession>A0A1N7LKG3</accession>
<evidence type="ECO:0000256" key="3">
    <source>
        <dbReference type="ARBA" id="ARBA00038209"/>
    </source>
</evidence>
<evidence type="ECO:0000313" key="7">
    <source>
        <dbReference type="EMBL" id="SIS74328.1"/>
    </source>
</evidence>
<name>A0A1N7LKG3_9PROT</name>
<dbReference type="EMBL" id="FTOA01000003">
    <property type="protein sequence ID" value="SIS74328.1"/>
    <property type="molecule type" value="Genomic_DNA"/>
</dbReference>
<dbReference type="RefSeq" id="WP_175617033.1">
    <property type="nucleotide sequence ID" value="NZ_FTOA01000003.1"/>
</dbReference>
<evidence type="ECO:0000256" key="1">
    <source>
        <dbReference type="ARBA" id="ARBA00023235"/>
    </source>
</evidence>
<dbReference type="InterPro" id="IPR029767">
    <property type="entry name" value="WecB-like"/>
</dbReference>
<keyword evidence="1 5" id="KW-0413">Isomerase</keyword>
<dbReference type="SUPFAM" id="SSF53756">
    <property type="entry name" value="UDP-Glycosyltransferase/glycogen phosphorylase"/>
    <property type="match status" value="1"/>
</dbReference>
<evidence type="ECO:0000256" key="4">
    <source>
        <dbReference type="ARBA" id="ARBA00038858"/>
    </source>
</evidence>
<reference evidence="7 8" key="1">
    <citation type="submission" date="2017-01" db="EMBL/GenBank/DDBJ databases">
        <authorList>
            <person name="Mah S.A."/>
            <person name="Swanson W.J."/>
            <person name="Moy G.W."/>
            <person name="Vacquier V.D."/>
        </authorList>
    </citation>
    <scope>NUCLEOTIDE SEQUENCE [LARGE SCALE GENOMIC DNA]</scope>
    <source>
        <strain evidence="7 8">DSM 11589</strain>
    </source>
</reference>
<dbReference type="Gene3D" id="3.40.50.2000">
    <property type="entry name" value="Glycogen Phosphorylase B"/>
    <property type="match status" value="2"/>
</dbReference>
<dbReference type="NCBIfam" id="TIGR00236">
    <property type="entry name" value="wecB"/>
    <property type="match status" value="1"/>
</dbReference>
<evidence type="ECO:0000256" key="5">
    <source>
        <dbReference type="RuleBase" id="RU003513"/>
    </source>
</evidence>
<sequence length="369" mass="40498">MRILVIIGTRPEAIKLSPVIHRLNDRSEINTCICLTGQHRELLVQGLADFHITPHHNLDVMHDRQSLNSISSRILADLPRILDLERPDWILVQGDTTSAMAAAVTGFQHGIKVAHVEAGLRTGDPEQPWPEEMNRRIIGQVANLHFAPSQTARDNLLREGIPAANIVVSGNTVIDALLLARSMEHSQALANLPPRSCQQPLIVCTLHRRENLTRSRLLQVEQALVALAERGNQIVFPVHPNPALTATIRRLQNSHPHLHILRPLSYVPFIQLLAQATLVLTDSGGIQEEAAFLGKPLLVMRRCTERPEVLNEGAMLVGTDSHAILKAAQTILDTPDRFGRPAGAFTDLGAGQASHKIAEYLLSHQAAAA</sequence>
<dbReference type="AlphaFoldDB" id="A0A1N7LKG3"/>
<feature type="domain" description="UDP-N-acetylglucosamine 2-epimerase" evidence="6">
    <location>
        <begin position="22"/>
        <end position="361"/>
    </location>
</feature>
<dbReference type="PANTHER" id="PTHR43174">
    <property type="entry name" value="UDP-N-ACETYLGLUCOSAMINE 2-EPIMERASE"/>
    <property type="match status" value="1"/>
</dbReference>
<comment type="similarity">
    <text evidence="3 5">Belongs to the UDP-N-acetylglucosamine 2-epimerase family.</text>
</comment>
<evidence type="ECO:0000313" key="8">
    <source>
        <dbReference type="Proteomes" id="UP000185678"/>
    </source>
</evidence>
<dbReference type="Proteomes" id="UP000185678">
    <property type="component" value="Unassembled WGS sequence"/>
</dbReference>
<evidence type="ECO:0000259" key="6">
    <source>
        <dbReference type="Pfam" id="PF02350"/>
    </source>
</evidence>
<dbReference type="GO" id="GO:0008761">
    <property type="term" value="F:UDP-N-acetylglucosamine 2-epimerase activity"/>
    <property type="evidence" value="ECO:0007669"/>
    <property type="project" value="UniProtKB-EC"/>
</dbReference>
<dbReference type="STRING" id="80876.SAMN05421779_103385"/>
<evidence type="ECO:0000256" key="2">
    <source>
        <dbReference type="ARBA" id="ARBA00036080"/>
    </source>
</evidence>
<dbReference type="Pfam" id="PF02350">
    <property type="entry name" value="Epimerase_2"/>
    <property type="match status" value="1"/>
</dbReference>
<dbReference type="EC" id="5.1.3.14" evidence="4"/>
<proteinExistence type="inferred from homology"/>
<organism evidence="7 8">
    <name type="scientific">Insolitispirillum peregrinum</name>
    <dbReference type="NCBI Taxonomy" id="80876"/>
    <lineage>
        <taxon>Bacteria</taxon>
        <taxon>Pseudomonadati</taxon>
        <taxon>Pseudomonadota</taxon>
        <taxon>Alphaproteobacteria</taxon>
        <taxon>Rhodospirillales</taxon>
        <taxon>Novispirillaceae</taxon>
        <taxon>Insolitispirillum</taxon>
    </lineage>
</organism>
<dbReference type="CDD" id="cd03786">
    <property type="entry name" value="GTB_UDP-GlcNAc_2-Epimerase"/>
    <property type="match status" value="1"/>
</dbReference>
<protein>
    <recommendedName>
        <fullName evidence="4">UDP-N-acetylglucosamine 2-epimerase (non-hydrolyzing)</fullName>
        <ecNumber evidence="4">5.1.3.14</ecNumber>
    </recommendedName>
</protein>
<comment type="catalytic activity">
    <reaction evidence="2">
        <text>UDP-N-acetyl-alpha-D-glucosamine = UDP-N-acetyl-alpha-D-mannosamine</text>
        <dbReference type="Rhea" id="RHEA:17213"/>
        <dbReference type="ChEBI" id="CHEBI:57705"/>
        <dbReference type="ChEBI" id="CHEBI:68623"/>
        <dbReference type="EC" id="5.1.3.14"/>
    </reaction>
</comment>